<dbReference type="Proteomes" id="UP000724584">
    <property type="component" value="Unassembled WGS sequence"/>
</dbReference>
<accession>A0ACB7PJN1</accession>
<organism evidence="1 2">
    <name type="scientific">Chaetomium tenue</name>
    <dbReference type="NCBI Taxonomy" id="1854479"/>
    <lineage>
        <taxon>Eukaryota</taxon>
        <taxon>Fungi</taxon>
        <taxon>Dikarya</taxon>
        <taxon>Ascomycota</taxon>
        <taxon>Pezizomycotina</taxon>
        <taxon>Sordariomycetes</taxon>
        <taxon>Sordariomycetidae</taxon>
        <taxon>Sordariales</taxon>
        <taxon>Chaetomiaceae</taxon>
        <taxon>Chaetomium</taxon>
    </lineage>
</organism>
<protein>
    <submittedName>
        <fullName evidence="1">Uncharacterized protein</fullName>
    </submittedName>
</protein>
<gene>
    <name evidence="1" type="ORF">F5144DRAFT_588057</name>
</gene>
<dbReference type="EMBL" id="JAGIZQ010000001">
    <property type="protein sequence ID" value="KAH6649308.1"/>
    <property type="molecule type" value="Genomic_DNA"/>
</dbReference>
<comment type="caution">
    <text evidence="1">The sequence shown here is derived from an EMBL/GenBank/DDBJ whole genome shotgun (WGS) entry which is preliminary data.</text>
</comment>
<sequence>MDQPQRGSGSRKLELSNRRRQDLGDKPPGPPAGQSAPLPRASPGPALTGIGPPRNHTSKPLNLCPPCLHNEHHPWQKQIVLGPAGPRAIPGSSGTIAVPSQLQ</sequence>
<evidence type="ECO:0000313" key="2">
    <source>
        <dbReference type="Proteomes" id="UP000724584"/>
    </source>
</evidence>
<keyword evidence="2" id="KW-1185">Reference proteome</keyword>
<proteinExistence type="predicted"/>
<reference evidence="1 2" key="1">
    <citation type="journal article" date="2021" name="Nat. Commun.">
        <title>Genetic determinants of endophytism in the Arabidopsis root mycobiome.</title>
        <authorList>
            <person name="Mesny F."/>
            <person name="Miyauchi S."/>
            <person name="Thiergart T."/>
            <person name="Pickel B."/>
            <person name="Atanasova L."/>
            <person name="Karlsson M."/>
            <person name="Huettel B."/>
            <person name="Barry K.W."/>
            <person name="Haridas S."/>
            <person name="Chen C."/>
            <person name="Bauer D."/>
            <person name="Andreopoulos W."/>
            <person name="Pangilinan J."/>
            <person name="LaButti K."/>
            <person name="Riley R."/>
            <person name="Lipzen A."/>
            <person name="Clum A."/>
            <person name="Drula E."/>
            <person name="Henrissat B."/>
            <person name="Kohler A."/>
            <person name="Grigoriev I.V."/>
            <person name="Martin F.M."/>
            <person name="Hacquard S."/>
        </authorList>
    </citation>
    <scope>NUCLEOTIDE SEQUENCE [LARGE SCALE GENOMIC DNA]</scope>
    <source>
        <strain evidence="1 2">MPI-SDFR-AT-0079</strain>
    </source>
</reference>
<evidence type="ECO:0000313" key="1">
    <source>
        <dbReference type="EMBL" id="KAH6649308.1"/>
    </source>
</evidence>
<name>A0ACB7PJN1_9PEZI</name>